<comment type="caution">
    <text evidence="1">The sequence shown here is derived from an EMBL/GenBank/DDBJ whole genome shotgun (WGS) entry which is preliminary data.</text>
</comment>
<proteinExistence type="predicted"/>
<sequence length="102" mass="11803">MTDISAGKSYRLWQRNQTADIPYSTKRRHNLKKLRNLIATEEEKESKKPNNQFDKCTTISIQEKTLIKMNESDFQKVFSTSKYTNITPPIVRGGPLAIWNGN</sequence>
<evidence type="ECO:0000313" key="1">
    <source>
        <dbReference type="EMBL" id="RMZ98669.1"/>
    </source>
</evidence>
<name>A0A3M7PHX1_BRAPC</name>
<dbReference type="Proteomes" id="UP000276133">
    <property type="component" value="Unassembled WGS sequence"/>
</dbReference>
<gene>
    <name evidence="1" type="ORF">BpHYR1_010422</name>
</gene>
<accession>A0A3M7PHX1</accession>
<protein>
    <submittedName>
        <fullName evidence="1">Uncharacterized protein</fullName>
    </submittedName>
</protein>
<keyword evidence="2" id="KW-1185">Reference proteome</keyword>
<organism evidence="1 2">
    <name type="scientific">Brachionus plicatilis</name>
    <name type="common">Marine rotifer</name>
    <name type="synonym">Brachionus muelleri</name>
    <dbReference type="NCBI Taxonomy" id="10195"/>
    <lineage>
        <taxon>Eukaryota</taxon>
        <taxon>Metazoa</taxon>
        <taxon>Spiralia</taxon>
        <taxon>Gnathifera</taxon>
        <taxon>Rotifera</taxon>
        <taxon>Eurotatoria</taxon>
        <taxon>Monogononta</taxon>
        <taxon>Pseudotrocha</taxon>
        <taxon>Ploima</taxon>
        <taxon>Brachionidae</taxon>
        <taxon>Brachionus</taxon>
    </lineage>
</organism>
<reference evidence="1 2" key="1">
    <citation type="journal article" date="2018" name="Sci. Rep.">
        <title>Genomic signatures of local adaptation to the degree of environmental predictability in rotifers.</title>
        <authorList>
            <person name="Franch-Gras L."/>
            <person name="Hahn C."/>
            <person name="Garcia-Roger E.M."/>
            <person name="Carmona M.J."/>
            <person name="Serra M."/>
            <person name="Gomez A."/>
        </authorList>
    </citation>
    <scope>NUCLEOTIDE SEQUENCE [LARGE SCALE GENOMIC DNA]</scope>
    <source>
        <strain evidence="1">HYR1</strain>
    </source>
</reference>
<evidence type="ECO:0000313" key="2">
    <source>
        <dbReference type="Proteomes" id="UP000276133"/>
    </source>
</evidence>
<dbReference type="EMBL" id="REGN01010635">
    <property type="protein sequence ID" value="RMZ98669.1"/>
    <property type="molecule type" value="Genomic_DNA"/>
</dbReference>
<dbReference type="AlphaFoldDB" id="A0A3M7PHX1"/>